<sequence>MSTFDGNVAEFPDIRIDRFTRNASLRPPLALFLSHVHTDHLVGLETCKSPFIYCSSATREILLKLEKHPHRMNFAKGILESRKQTYKGIGKLLKPIPLETPTTLELAPGRSIRVTLFDANHCVGAAMFLIEDESKTILYTGDIRSELWWVNSIIRNPLLLPYVAANEALPLKQLDTIYLDTTFASKEDPYRHFPSKADGIKELLREVARYPADTLFYFDAWTFGYEEVWQALSSFLVSQIHVDDYRYGVYKSLSRSDGMPAPEAFKLISFKCGNHVQEGCLSTQQHRIHSCEKGTGCSIWNKDFVRITPVISRHKGVDMPELGAGGGHGDLNQHHALD</sequence>
<dbReference type="GO" id="GO:0003684">
    <property type="term" value="F:damaged DNA binding"/>
    <property type="evidence" value="ECO:0007669"/>
    <property type="project" value="TreeGrafter"/>
</dbReference>
<dbReference type="GO" id="GO:0000723">
    <property type="term" value="P:telomere maintenance"/>
    <property type="evidence" value="ECO:0007669"/>
    <property type="project" value="TreeGrafter"/>
</dbReference>
<dbReference type="EMBL" id="KB446537">
    <property type="protein sequence ID" value="EME46256.1"/>
    <property type="molecule type" value="Genomic_DNA"/>
</dbReference>
<dbReference type="OrthoDB" id="5561659at2759"/>
<evidence type="ECO:0000256" key="1">
    <source>
        <dbReference type="ARBA" id="ARBA00022722"/>
    </source>
</evidence>
<accession>N1PS16</accession>
<name>N1PS16_DOTSN</name>
<organism evidence="5 6">
    <name type="scientific">Dothistroma septosporum (strain NZE10 / CBS 128990)</name>
    <name type="common">Red band needle blight fungus</name>
    <name type="synonym">Mycosphaerella pini</name>
    <dbReference type="NCBI Taxonomy" id="675120"/>
    <lineage>
        <taxon>Eukaryota</taxon>
        <taxon>Fungi</taxon>
        <taxon>Dikarya</taxon>
        <taxon>Ascomycota</taxon>
        <taxon>Pezizomycotina</taxon>
        <taxon>Dothideomycetes</taxon>
        <taxon>Dothideomycetidae</taxon>
        <taxon>Mycosphaerellales</taxon>
        <taxon>Mycosphaerellaceae</taxon>
        <taxon>Dothistroma</taxon>
    </lineage>
</organism>
<evidence type="ECO:0000256" key="4">
    <source>
        <dbReference type="SAM" id="MobiDB-lite"/>
    </source>
</evidence>
<reference evidence="6" key="1">
    <citation type="journal article" date="2012" name="PLoS Genet.">
        <title>The genomes of the fungal plant pathogens Cladosporium fulvum and Dothistroma septosporum reveal adaptation to different hosts and lifestyles but also signatures of common ancestry.</title>
        <authorList>
            <person name="de Wit P.J.G.M."/>
            <person name="van der Burgt A."/>
            <person name="Oekmen B."/>
            <person name="Stergiopoulos I."/>
            <person name="Abd-Elsalam K.A."/>
            <person name="Aerts A.L."/>
            <person name="Bahkali A.H."/>
            <person name="Beenen H.G."/>
            <person name="Chettri P."/>
            <person name="Cox M.P."/>
            <person name="Datema E."/>
            <person name="de Vries R.P."/>
            <person name="Dhillon B."/>
            <person name="Ganley A.R."/>
            <person name="Griffiths S.A."/>
            <person name="Guo Y."/>
            <person name="Hamelin R.C."/>
            <person name="Henrissat B."/>
            <person name="Kabir M.S."/>
            <person name="Jashni M.K."/>
            <person name="Kema G."/>
            <person name="Klaubauf S."/>
            <person name="Lapidus A."/>
            <person name="Levasseur A."/>
            <person name="Lindquist E."/>
            <person name="Mehrabi R."/>
            <person name="Ohm R.A."/>
            <person name="Owen T.J."/>
            <person name="Salamov A."/>
            <person name="Schwelm A."/>
            <person name="Schijlen E."/>
            <person name="Sun H."/>
            <person name="van den Burg H.A."/>
            <person name="van Ham R.C.H.J."/>
            <person name="Zhang S."/>
            <person name="Goodwin S.B."/>
            <person name="Grigoriev I.V."/>
            <person name="Collemare J."/>
            <person name="Bradshaw R.E."/>
        </authorList>
    </citation>
    <scope>NUCLEOTIDE SEQUENCE [LARGE SCALE GENOMIC DNA]</scope>
    <source>
        <strain evidence="6">NZE10 / CBS 128990</strain>
    </source>
</reference>
<dbReference type="PANTHER" id="PTHR23240:SF8">
    <property type="entry name" value="PROTEIN ARTEMIS"/>
    <property type="match status" value="1"/>
</dbReference>
<dbReference type="Proteomes" id="UP000016933">
    <property type="component" value="Unassembled WGS sequence"/>
</dbReference>
<dbReference type="GO" id="GO:0006303">
    <property type="term" value="P:double-strand break repair via nonhomologous end joining"/>
    <property type="evidence" value="ECO:0007669"/>
    <property type="project" value="TreeGrafter"/>
</dbReference>
<keyword evidence="3" id="KW-0269">Exonuclease</keyword>
<reference evidence="5 6" key="2">
    <citation type="journal article" date="2012" name="PLoS Pathog.">
        <title>Diverse lifestyles and strategies of plant pathogenesis encoded in the genomes of eighteen Dothideomycetes fungi.</title>
        <authorList>
            <person name="Ohm R.A."/>
            <person name="Feau N."/>
            <person name="Henrissat B."/>
            <person name="Schoch C.L."/>
            <person name="Horwitz B.A."/>
            <person name="Barry K.W."/>
            <person name="Condon B.J."/>
            <person name="Copeland A.C."/>
            <person name="Dhillon B."/>
            <person name="Glaser F."/>
            <person name="Hesse C.N."/>
            <person name="Kosti I."/>
            <person name="LaButti K."/>
            <person name="Lindquist E.A."/>
            <person name="Lucas S."/>
            <person name="Salamov A.A."/>
            <person name="Bradshaw R.E."/>
            <person name="Ciuffetti L."/>
            <person name="Hamelin R.C."/>
            <person name="Kema G.H.J."/>
            <person name="Lawrence C."/>
            <person name="Scott J.A."/>
            <person name="Spatafora J.W."/>
            <person name="Turgeon B.G."/>
            <person name="de Wit P.J.G.M."/>
            <person name="Zhong S."/>
            <person name="Goodwin S.B."/>
            <person name="Grigoriev I.V."/>
        </authorList>
    </citation>
    <scope>NUCLEOTIDE SEQUENCE [LARGE SCALE GENOMIC DNA]</scope>
    <source>
        <strain evidence="6">NZE10 / CBS 128990</strain>
    </source>
</reference>
<evidence type="ECO:0000313" key="5">
    <source>
        <dbReference type="EMBL" id="EME46256.1"/>
    </source>
</evidence>
<dbReference type="HOGENOM" id="CLU_013294_0_0_1"/>
<protein>
    <submittedName>
        <fullName evidence="5">Uncharacterized protein</fullName>
    </submittedName>
</protein>
<evidence type="ECO:0000256" key="3">
    <source>
        <dbReference type="ARBA" id="ARBA00022839"/>
    </source>
</evidence>
<dbReference type="PANTHER" id="PTHR23240">
    <property type="entry name" value="DNA CROSS-LINK REPAIR PROTEIN PSO2/SNM1-RELATED"/>
    <property type="match status" value="1"/>
</dbReference>
<dbReference type="SUPFAM" id="SSF56281">
    <property type="entry name" value="Metallo-hydrolase/oxidoreductase"/>
    <property type="match status" value="1"/>
</dbReference>
<dbReference type="STRING" id="675120.N1PS16"/>
<proteinExistence type="predicted"/>
<dbReference type="AlphaFoldDB" id="N1PS16"/>
<dbReference type="InterPro" id="IPR036866">
    <property type="entry name" value="RibonucZ/Hydroxyglut_hydro"/>
</dbReference>
<dbReference type="GO" id="GO:0036297">
    <property type="term" value="P:interstrand cross-link repair"/>
    <property type="evidence" value="ECO:0007669"/>
    <property type="project" value="TreeGrafter"/>
</dbReference>
<keyword evidence="6" id="KW-1185">Reference proteome</keyword>
<feature type="non-terminal residue" evidence="5">
    <location>
        <position position="338"/>
    </location>
</feature>
<feature type="region of interest" description="Disordered" evidence="4">
    <location>
        <begin position="319"/>
        <end position="338"/>
    </location>
</feature>
<keyword evidence="2" id="KW-0378">Hydrolase</keyword>
<gene>
    <name evidence="5" type="ORF">DOTSEDRAFT_148314</name>
</gene>
<dbReference type="Pfam" id="PF23023">
    <property type="entry name" value="Anti-Pycsar_Apyc1"/>
    <property type="match status" value="1"/>
</dbReference>
<evidence type="ECO:0000256" key="2">
    <source>
        <dbReference type="ARBA" id="ARBA00022801"/>
    </source>
</evidence>
<dbReference type="Gene3D" id="3.60.15.10">
    <property type="entry name" value="Ribonuclease Z/Hydroxyacylglutathione hydrolase-like"/>
    <property type="match status" value="1"/>
</dbReference>
<dbReference type="OMA" id="IRSEPWW"/>
<dbReference type="eggNOG" id="KOG1361">
    <property type="taxonomic scope" value="Eukaryota"/>
</dbReference>
<evidence type="ECO:0000313" key="6">
    <source>
        <dbReference type="Proteomes" id="UP000016933"/>
    </source>
</evidence>
<dbReference type="GO" id="GO:0035312">
    <property type="term" value="F:5'-3' DNA exonuclease activity"/>
    <property type="evidence" value="ECO:0007669"/>
    <property type="project" value="TreeGrafter"/>
</dbReference>
<keyword evidence="1" id="KW-0540">Nuclease</keyword>